<sequence>MSRLLAVSDLHVSHPGNRDVVERIRPDSPDDWLIVAGDVAEKTDAIRWALGLLRTRFAKVIWTPGNHEMWTTARDPRRRRGEGRYRHLIDECRDLDVITPEDPYPIWEGAGGPAVLAPLFLLYDYSFLPRGARTKQEGLARAVATGSVATDEELLACDPYVSVEEWCRQRVDYTLARLDALDPTVPLVLVNHFPLLRRPTERLFRSEFAMWCGTELTADWHRRYNVRCVVYGHLHIRKTDHFDGVRFEEVSIGYPREWRRRGLPDPLLKEILPGPDASSRSVGAMSRRVAGHAWRMARKGISPR</sequence>
<reference evidence="2 3" key="1">
    <citation type="submission" date="2024-10" db="EMBL/GenBank/DDBJ databases">
        <title>The Natural Products Discovery Center: Release of the First 8490 Sequenced Strains for Exploring Actinobacteria Biosynthetic Diversity.</title>
        <authorList>
            <person name="Kalkreuter E."/>
            <person name="Kautsar S.A."/>
            <person name="Yang D."/>
            <person name="Bader C.D."/>
            <person name="Teijaro C.N."/>
            <person name="Fluegel L."/>
            <person name="Davis C.M."/>
            <person name="Simpson J.R."/>
            <person name="Lauterbach L."/>
            <person name="Steele A.D."/>
            <person name="Gui C."/>
            <person name="Meng S."/>
            <person name="Li G."/>
            <person name="Viehrig K."/>
            <person name="Ye F."/>
            <person name="Su P."/>
            <person name="Kiefer A.F."/>
            <person name="Nichols A."/>
            <person name="Cepeda A.J."/>
            <person name="Yan W."/>
            <person name="Fan B."/>
            <person name="Jiang Y."/>
            <person name="Adhikari A."/>
            <person name="Zheng C.-J."/>
            <person name="Schuster L."/>
            <person name="Cowan T.M."/>
            <person name="Smanski M.J."/>
            <person name="Chevrette M.G."/>
            <person name="De Carvalho L.P.S."/>
            <person name="Shen B."/>
        </authorList>
    </citation>
    <scope>NUCLEOTIDE SEQUENCE [LARGE SCALE GENOMIC DNA]</scope>
    <source>
        <strain evidence="2 3">NPDC019275</strain>
    </source>
</reference>
<keyword evidence="2" id="KW-0378">Hydrolase</keyword>
<dbReference type="Gene3D" id="3.60.21.10">
    <property type="match status" value="1"/>
</dbReference>
<evidence type="ECO:0000259" key="1">
    <source>
        <dbReference type="Pfam" id="PF00149"/>
    </source>
</evidence>
<dbReference type="SUPFAM" id="SSF56300">
    <property type="entry name" value="Metallo-dependent phosphatases"/>
    <property type="match status" value="1"/>
</dbReference>
<dbReference type="CDD" id="cd00838">
    <property type="entry name" value="MPP_superfamily"/>
    <property type="match status" value="1"/>
</dbReference>
<accession>A0ABW7WZE4</accession>
<keyword evidence="3" id="KW-1185">Reference proteome</keyword>
<dbReference type="Pfam" id="PF00149">
    <property type="entry name" value="Metallophos"/>
    <property type="match status" value="1"/>
</dbReference>
<protein>
    <submittedName>
        <fullName evidence="2">Metallophosphoesterase family protein</fullName>
        <ecNumber evidence="2">3.1.-.-</ecNumber>
    </submittedName>
</protein>
<dbReference type="GO" id="GO:0016787">
    <property type="term" value="F:hydrolase activity"/>
    <property type="evidence" value="ECO:0007669"/>
    <property type="project" value="UniProtKB-KW"/>
</dbReference>
<dbReference type="InterPro" id="IPR029052">
    <property type="entry name" value="Metallo-depent_PP-like"/>
</dbReference>
<dbReference type="InterPro" id="IPR052963">
    <property type="entry name" value="Pantetheine_PDE"/>
</dbReference>
<gene>
    <name evidence="2" type="ORF">ACH49W_12465</name>
</gene>
<dbReference type="Proteomes" id="UP001611415">
    <property type="component" value="Unassembled WGS sequence"/>
</dbReference>
<comment type="caution">
    <text evidence="2">The sequence shown here is derived from an EMBL/GenBank/DDBJ whole genome shotgun (WGS) entry which is preliminary data.</text>
</comment>
<dbReference type="PANTHER" id="PTHR36492:SF2">
    <property type="entry name" value="[ACYL-CARRIER-PROTEIN] PHOSPHODIESTERASE PPTH"/>
    <property type="match status" value="1"/>
</dbReference>
<feature type="domain" description="Calcineurin-like phosphoesterase" evidence="1">
    <location>
        <begin position="3"/>
        <end position="236"/>
    </location>
</feature>
<name>A0ABW7WZE4_9NOCA</name>
<evidence type="ECO:0000313" key="3">
    <source>
        <dbReference type="Proteomes" id="UP001611415"/>
    </source>
</evidence>
<evidence type="ECO:0000313" key="2">
    <source>
        <dbReference type="EMBL" id="MFI2474181.1"/>
    </source>
</evidence>
<dbReference type="InterPro" id="IPR004843">
    <property type="entry name" value="Calcineurin-like_PHP"/>
</dbReference>
<organism evidence="2 3">
    <name type="scientific">Nocardia xishanensis</name>
    <dbReference type="NCBI Taxonomy" id="238964"/>
    <lineage>
        <taxon>Bacteria</taxon>
        <taxon>Bacillati</taxon>
        <taxon>Actinomycetota</taxon>
        <taxon>Actinomycetes</taxon>
        <taxon>Mycobacteriales</taxon>
        <taxon>Nocardiaceae</taxon>
        <taxon>Nocardia</taxon>
    </lineage>
</organism>
<dbReference type="PANTHER" id="PTHR36492">
    <property type="match status" value="1"/>
</dbReference>
<proteinExistence type="predicted"/>
<dbReference type="RefSeq" id="WP_357401172.1">
    <property type="nucleotide sequence ID" value="NZ_JBEYCD010000002.1"/>
</dbReference>
<dbReference type="EMBL" id="JBIRYO010000006">
    <property type="protein sequence ID" value="MFI2474181.1"/>
    <property type="molecule type" value="Genomic_DNA"/>
</dbReference>
<dbReference type="EC" id="3.1.-.-" evidence="2"/>